<evidence type="ECO:0000256" key="4">
    <source>
        <dbReference type="ARBA" id="ARBA00022857"/>
    </source>
</evidence>
<keyword evidence="5" id="KW-0560">Oxidoreductase</keyword>
<dbReference type="Pfam" id="PF13450">
    <property type="entry name" value="NAD_binding_8"/>
    <property type="match status" value="1"/>
</dbReference>
<dbReference type="InterPro" id="IPR050346">
    <property type="entry name" value="FMO-like"/>
</dbReference>
<comment type="caution">
    <text evidence="6">The sequence shown here is derived from an EMBL/GenBank/DDBJ whole genome shotgun (WGS) entry which is preliminary data.</text>
</comment>
<dbReference type="AlphaFoldDB" id="A0AA39QUW8"/>
<dbReference type="PRINTS" id="PR00370">
    <property type="entry name" value="FMOXYGENASE"/>
</dbReference>
<evidence type="ECO:0008006" key="8">
    <source>
        <dbReference type="Google" id="ProtNLM"/>
    </source>
</evidence>
<gene>
    <name evidence="6" type="ORF">JMJ35_008022</name>
</gene>
<dbReference type="InterPro" id="IPR020946">
    <property type="entry name" value="Flavin_mOase-like"/>
</dbReference>
<evidence type="ECO:0000256" key="2">
    <source>
        <dbReference type="ARBA" id="ARBA00022630"/>
    </source>
</evidence>
<evidence type="ECO:0000256" key="3">
    <source>
        <dbReference type="ARBA" id="ARBA00022827"/>
    </source>
</evidence>
<dbReference type="SUPFAM" id="SSF51905">
    <property type="entry name" value="FAD/NAD(P)-binding domain"/>
    <property type="match status" value="2"/>
</dbReference>
<dbReference type="GO" id="GO:0050660">
    <property type="term" value="F:flavin adenine dinucleotide binding"/>
    <property type="evidence" value="ECO:0007669"/>
    <property type="project" value="InterPro"/>
</dbReference>
<keyword evidence="7" id="KW-1185">Reference proteome</keyword>
<dbReference type="GO" id="GO:0004499">
    <property type="term" value="F:N,N-dimethylaniline monooxygenase activity"/>
    <property type="evidence" value="ECO:0007669"/>
    <property type="project" value="InterPro"/>
</dbReference>
<dbReference type="GO" id="GO:0050661">
    <property type="term" value="F:NADP binding"/>
    <property type="evidence" value="ECO:0007669"/>
    <property type="project" value="InterPro"/>
</dbReference>
<evidence type="ECO:0000313" key="6">
    <source>
        <dbReference type="EMBL" id="KAK0509628.1"/>
    </source>
</evidence>
<reference evidence="6" key="1">
    <citation type="submission" date="2023-03" db="EMBL/GenBank/DDBJ databases">
        <title>Complete genome of Cladonia borealis.</title>
        <authorList>
            <person name="Park H."/>
        </authorList>
    </citation>
    <scope>NUCLEOTIDE SEQUENCE</scope>
    <source>
        <strain evidence="6">ANT050790</strain>
    </source>
</reference>
<keyword evidence="4" id="KW-0521">NADP</keyword>
<evidence type="ECO:0000256" key="1">
    <source>
        <dbReference type="ARBA" id="ARBA00009183"/>
    </source>
</evidence>
<organism evidence="6 7">
    <name type="scientific">Cladonia borealis</name>
    <dbReference type="NCBI Taxonomy" id="184061"/>
    <lineage>
        <taxon>Eukaryota</taxon>
        <taxon>Fungi</taxon>
        <taxon>Dikarya</taxon>
        <taxon>Ascomycota</taxon>
        <taxon>Pezizomycotina</taxon>
        <taxon>Lecanoromycetes</taxon>
        <taxon>OSLEUM clade</taxon>
        <taxon>Lecanoromycetidae</taxon>
        <taxon>Lecanorales</taxon>
        <taxon>Lecanorineae</taxon>
        <taxon>Cladoniaceae</taxon>
        <taxon>Cladonia</taxon>
    </lineage>
</organism>
<dbReference type="InterPro" id="IPR036188">
    <property type="entry name" value="FAD/NAD-bd_sf"/>
</dbReference>
<dbReference type="Gene3D" id="3.50.50.60">
    <property type="entry name" value="FAD/NAD(P)-binding domain"/>
    <property type="match status" value="2"/>
</dbReference>
<evidence type="ECO:0000313" key="7">
    <source>
        <dbReference type="Proteomes" id="UP001166286"/>
    </source>
</evidence>
<dbReference type="Pfam" id="PF00743">
    <property type="entry name" value="FMO-like"/>
    <property type="match status" value="2"/>
</dbReference>
<protein>
    <recommendedName>
        <fullName evidence="8">Thiol-specific monooxygenase</fullName>
    </recommendedName>
</protein>
<accession>A0AA39QUW8</accession>
<sequence length="484" mass="54205">MTQISPGAIKHIAIIGAGPSGLATAKYLLAEDAFSKITIYEQRDFVGGIWNYTPLPPKPQETVNGHVTRPSEQKAIDVITANLAKLNTPMYEGLESNLPHMLMQFSDTPFPEGTQLFPTRETVWRYLQDYASDINSMIRFGHQVVDVRPSRDANLHAWEVTAKAGAEGVDEVERFDAVIAANGHCDWPMLPEIEGLDAWSKEIPESLYHSVSYKNANVFENKRVLLVGGGPSGADIGRQVAKVCVQPLLMAQIEKSPYQTDEPDTRDYPTLVELIPEERAARFEDGSIERDIDAIILCTGYAYSFPFLAPTLPTIKDEGIGALPLYQYVFHMQHPTLAFVETPEMIVPFPLAECQAAVIARVWSGRLTLPSLHDMEDWRESVVRERGDGRGFHSLTPPLDLEYMKAMYDWSLKAKATATCENPVRGKLPKYWDAKSCWLRMMAPEMKKAFGARGEERSNVLSYEELGFEFDKSEMNTDGIPIPD</sequence>
<dbReference type="PANTHER" id="PTHR23023">
    <property type="entry name" value="DIMETHYLANILINE MONOOXYGENASE"/>
    <property type="match status" value="1"/>
</dbReference>
<comment type="similarity">
    <text evidence="1">Belongs to the FMO family.</text>
</comment>
<dbReference type="Proteomes" id="UP001166286">
    <property type="component" value="Unassembled WGS sequence"/>
</dbReference>
<keyword evidence="2" id="KW-0285">Flavoprotein</keyword>
<proteinExistence type="inferred from homology"/>
<dbReference type="EMBL" id="JAFEKC020000018">
    <property type="protein sequence ID" value="KAK0509628.1"/>
    <property type="molecule type" value="Genomic_DNA"/>
</dbReference>
<name>A0AA39QUW8_9LECA</name>
<dbReference type="InterPro" id="IPR000960">
    <property type="entry name" value="Flavin_mOase"/>
</dbReference>
<keyword evidence="3" id="KW-0274">FAD</keyword>
<evidence type="ECO:0000256" key="5">
    <source>
        <dbReference type="ARBA" id="ARBA00023002"/>
    </source>
</evidence>